<dbReference type="AlphaFoldDB" id="A0AAV4X6N1"/>
<feature type="region of interest" description="Disordered" evidence="1">
    <location>
        <begin position="1"/>
        <end position="23"/>
    </location>
</feature>
<keyword evidence="3" id="KW-1185">Reference proteome</keyword>
<comment type="caution">
    <text evidence="2">The sequence shown here is derived from an EMBL/GenBank/DDBJ whole genome shotgun (WGS) entry which is preliminary data.</text>
</comment>
<reference evidence="2 3" key="1">
    <citation type="submission" date="2021-06" db="EMBL/GenBank/DDBJ databases">
        <title>Caerostris darwini draft genome.</title>
        <authorList>
            <person name="Kono N."/>
            <person name="Arakawa K."/>
        </authorList>
    </citation>
    <scope>NUCLEOTIDE SEQUENCE [LARGE SCALE GENOMIC DNA]</scope>
</reference>
<gene>
    <name evidence="2" type="ORF">CDAR_562381</name>
</gene>
<evidence type="ECO:0000313" key="2">
    <source>
        <dbReference type="EMBL" id="GIY90536.1"/>
    </source>
</evidence>
<proteinExistence type="predicted"/>
<name>A0AAV4X6N1_9ARAC</name>
<evidence type="ECO:0000256" key="1">
    <source>
        <dbReference type="SAM" id="MobiDB-lite"/>
    </source>
</evidence>
<protein>
    <submittedName>
        <fullName evidence="2">Uncharacterized protein</fullName>
    </submittedName>
</protein>
<dbReference type="Proteomes" id="UP001054837">
    <property type="component" value="Unassembled WGS sequence"/>
</dbReference>
<organism evidence="2 3">
    <name type="scientific">Caerostris darwini</name>
    <dbReference type="NCBI Taxonomy" id="1538125"/>
    <lineage>
        <taxon>Eukaryota</taxon>
        <taxon>Metazoa</taxon>
        <taxon>Ecdysozoa</taxon>
        <taxon>Arthropoda</taxon>
        <taxon>Chelicerata</taxon>
        <taxon>Arachnida</taxon>
        <taxon>Araneae</taxon>
        <taxon>Araneomorphae</taxon>
        <taxon>Entelegynae</taxon>
        <taxon>Araneoidea</taxon>
        <taxon>Araneidae</taxon>
        <taxon>Caerostris</taxon>
    </lineage>
</organism>
<accession>A0AAV4X6N1</accession>
<evidence type="ECO:0000313" key="3">
    <source>
        <dbReference type="Proteomes" id="UP001054837"/>
    </source>
</evidence>
<dbReference type="EMBL" id="BPLQ01015714">
    <property type="protein sequence ID" value="GIY90536.1"/>
    <property type="molecule type" value="Genomic_DNA"/>
</dbReference>
<sequence>MAPPGFEPETCGTERQPLGHSGPTHYRWFLQKKGFLKEEKTSLKESISGRRSNLFPIPPRRVKYAYFWARARSLINPSEKAVTIRRALIQDLHSARGRSRFRRAIPEREEEKKPGVHYGDGLPPRAWRMTGGTDRFFRLAIPTGVSCYSGWIPTARGRGGGGKAARAPESQE</sequence>